<feature type="transmembrane region" description="Helical" evidence="8">
    <location>
        <begin position="181"/>
        <end position="207"/>
    </location>
</feature>
<accession>A0A6L5GB33</accession>
<reference evidence="9 10" key="1">
    <citation type="submission" date="2019-10" db="EMBL/GenBank/DDBJ databases">
        <title>Glycomyces albidus sp. nov., a novel actinomycete isolated from rhizosphere soil of wheat (Triticum aestivum L.).</title>
        <authorList>
            <person name="Qian L."/>
        </authorList>
    </citation>
    <scope>NUCLEOTIDE SEQUENCE [LARGE SCALE GENOMIC DNA]</scope>
    <source>
        <strain evidence="9 10">NEAU-7082</strain>
    </source>
</reference>
<proteinExistence type="inferred from homology"/>
<evidence type="ECO:0000313" key="9">
    <source>
        <dbReference type="EMBL" id="MQM26875.1"/>
    </source>
</evidence>
<evidence type="ECO:0000256" key="2">
    <source>
        <dbReference type="ARBA" id="ARBA00005658"/>
    </source>
</evidence>
<feature type="transmembrane region" description="Helical" evidence="8">
    <location>
        <begin position="253"/>
        <end position="273"/>
    </location>
</feature>
<feature type="transmembrane region" description="Helical" evidence="8">
    <location>
        <begin position="338"/>
        <end position="361"/>
    </location>
</feature>
<dbReference type="Pfam" id="PF02028">
    <property type="entry name" value="BCCT"/>
    <property type="match status" value="1"/>
</dbReference>
<evidence type="ECO:0000256" key="6">
    <source>
        <dbReference type="ARBA" id="ARBA00022989"/>
    </source>
</evidence>
<comment type="similarity">
    <text evidence="2">Belongs to the BCCT transporter (TC 2.A.15) family.</text>
</comment>
<evidence type="ECO:0000313" key="10">
    <source>
        <dbReference type="Proteomes" id="UP000477750"/>
    </source>
</evidence>
<gene>
    <name evidence="9" type="ORF">GFD30_15035</name>
</gene>
<dbReference type="NCBIfam" id="TIGR00842">
    <property type="entry name" value="bcct"/>
    <property type="match status" value="1"/>
</dbReference>
<keyword evidence="7 8" id="KW-0472">Membrane</keyword>
<dbReference type="PANTHER" id="PTHR30047:SF7">
    <property type="entry name" value="HIGH-AFFINITY CHOLINE TRANSPORT PROTEIN"/>
    <property type="match status" value="1"/>
</dbReference>
<name>A0A6L5GB33_9ACTN</name>
<keyword evidence="4" id="KW-1003">Cell membrane</keyword>
<dbReference type="EMBL" id="WIAO01000018">
    <property type="protein sequence ID" value="MQM26875.1"/>
    <property type="molecule type" value="Genomic_DNA"/>
</dbReference>
<protein>
    <submittedName>
        <fullName evidence="9">BCCT family transporter</fullName>
    </submittedName>
</protein>
<sequence>MFPAGVALVLAVVAVGAFAPEALQRYTSDALDWVTVQFGWLLTSAVNLFVVLCVVLALSRYGRIRLGGDDERPEFATLPWVAMMFASGMGIGLMFYGAAEPLSHLADPPPGSGAEAGSVQAAEDALRQAVFHWTLHPWAVFGMTGLALAYATFRKGRRNRISAVFTPLLGRGGAEGSAAKLIDLLTVFATVFGSATSLGLGALQITSGLGSLTGIPSSLGVQTVVVGALTVAFVASAFTGVHRGVKTMSTVNIVLAGALLAFVLVLGPTTYLLDSLPAAVGAYLDRLSSLATATGAYSDVQWLGNWTLFFWAWALSWAPFVGTFIAKVSRGRTIREFIVGVLLVPSAGCAVWFTVVGGTALHTQRSGAADLTASLDEGLEAALFHLLETMPLHQITTGIAIVLVAVYFITGGDSASVVLGTLTGRLRERPNRWTVAIWGVLIGAVAAVLLAAGGLTALQNAVVLVALPYTLVLLAMCWALFKELRTDRGSTRVSEDREPARREHP</sequence>
<evidence type="ECO:0000256" key="4">
    <source>
        <dbReference type="ARBA" id="ARBA00022475"/>
    </source>
</evidence>
<evidence type="ECO:0000256" key="5">
    <source>
        <dbReference type="ARBA" id="ARBA00022692"/>
    </source>
</evidence>
<feature type="transmembrane region" description="Helical" evidence="8">
    <location>
        <begin position="219"/>
        <end position="241"/>
    </location>
</feature>
<dbReference type="PANTHER" id="PTHR30047">
    <property type="entry name" value="HIGH-AFFINITY CHOLINE TRANSPORT PROTEIN-RELATED"/>
    <property type="match status" value="1"/>
</dbReference>
<feature type="transmembrane region" description="Helical" evidence="8">
    <location>
        <begin position="40"/>
        <end position="59"/>
    </location>
</feature>
<evidence type="ECO:0000256" key="7">
    <source>
        <dbReference type="ARBA" id="ARBA00023136"/>
    </source>
</evidence>
<comment type="subcellular location">
    <subcellularLocation>
        <location evidence="1">Cell membrane</location>
        <topology evidence="1">Multi-pass membrane protein</topology>
    </subcellularLocation>
</comment>
<feature type="transmembrane region" description="Helical" evidence="8">
    <location>
        <begin position="435"/>
        <end position="455"/>
    </location>
</feature>
<organism evidence="9 10">
    <name type="scientific">Glycomyces albidus</name>
    <dbReference type="NCBI Taxonomy" id="2656774"/>
    <lineage>
        <taxon>Bacteria</taxon>
        <taxon>Bacillati</taxon>
        <taxon>Actinomycetota</taxon>
        <taxon>Actinomycetes</taxon>
        <taxon>Glycomycetales</taxon>
        <taxon>Glycomycetaceae</taxon>
        <taxon>Glycomyces</taxon>
    </lineage>
</organism>
<dbReference type="InterPro" id="IPR000060">
    <property type="entry name" value="BCCT_transptr"/>
</dbReference>
<comment type="caution">
    <text evidence="9">The sequence shown here is derived from an EMBL/GenBank/DDBJ whole genome shotgun (WGS) entry which is preliminary data.</text>
</comment>
<keyword evidence="6 8" id="KW-1133">Transmembrane helix</keyword>
<evidence type="ECO:0000256" key="3">
    <source>
        <dbReference type="ARBA" id="ARBA00022448"/>
    </source>
</evidence>
<keyword evidence="10" id="KW-1185">Reference proteome</keyword>
<dbReference type="GO" id="GO:0022857">
    <property type="term" value="F:transmembrane transporter activity"/>
    <property type="evidence" value="ECO:0007669"/>
    <property type="project" value="InterPro"/>
</dbReference>
<feature type="transmembrane region" description="Helical" evidence="8">
    <location>
        <begin position="461"/>
        <end position="481"/>
    </location>
</feature>
<keyword evidence="3" id="KW-0813">Transport</keyword>
<feature type="transmembrane region" description="Helical" evidence="8">
    <location>
        <begin position="135"/>
        <end position="153"/>
    </location>
</feature>
<dbReference type="GO" id="GO:0005886">
    <property type="term" value="C:plasma membrane"/>
    <property type="evidence" value="ECO:0007669"/>
    <property type="project" value="UniProtKB-SubCell"/>
</dbReference>
<feature type="transmembrane region" description="Helical" evidence="8">
    <location>
        <begin position="80"/>
        <end position="99"/>
    </location>
</feature>
<dbReference type="Proteomes" id="UP000477750">
    <property type="component" value="Unassembled WGS sequence"/>
</dbReference>
<feature type="transmembrane region" description="Helical" evidence="8">
    <location>
        <begin position="399"/>
        <end position="423"/>
    </location>
</feature>
<feature type="transmembrane region" description="Helical" evidence="8">
    <location>
        <begin position="308"/>
        <end position="326"/>
    </location>
</feature>
<keyword evidence="5 8" id="KW-0812">Transmembrane</keyword>
<dbReference type="AlphaFoldDB" id="A0A6L5GB33"/>
<evidence type="ECO:0000256" key="1">
    <source>
        <dbReference type="ARBA" id="ARBA00004651"/>
    </source>
</evidence>
<evidence type="ECO:0000256" key="8">
    <source>
        <dbReference type="SAM" id="Phobius"/>
    </source>
</evidence>